<dbReference type="Proteomes" id="UP000595897">
    <property type="component" value="Chromosome"/>
</dbReference>
<reference evidence="2 3" key="1">
    <citation type="submission" date="2020-11" db="EMBL/GenBank/DDBJ databases">
        <title>Draft genome sequencing of a Lachnospiraceae strain isolated from anoxic soil subjected to BSD treatment.</title>
        <authorList>
            <person name="Uek A."/>
            <person name="Tonouchi A."/>
        </authorList>
    </citation>
    <scope>NUCLEOTIDE SEQUENCE [LARGE SCALE GENOMIC DNA]</scope>
    <source>
        <strain evidence="2 3">TB5</strain>
    </source>
</reference>
<gene>
    <name evidence="2" type="ORF">bsdtb5_22830</name>
</gene>
<dbReference type="InterPro" id="IPR003010">
    <property type="entry name" value="C-N_Hydrolase"/>
</dbReference>
<evidence type="ECO:0000259" key="1">
    <source>
        <dbReference type="PROSITE" id="PS50263"/>
    </source>
</evidence>
<dbReference type="Pfam" id="PF00795">
    <property type="entry name" value="CN_hydrolase"/>
    <property type="match status" value="1"/>
</dbReference>
<dbReference type="Gene3D" id="3.60.110.10">
    <property type="entry name" value="Carbon-nitrogen hydrolase"/>
    <property type="match status" value="1"/>
</dbReference>
<dbReference type="AlphaFoldDB" id="A0A7R7ELK1"/>
<keyword evidence="3" id="KW-1185">Reference proteome</keyword>
<keyword evidence="2" id="KW-0378">Hydrolase</keyword>
<proteinExistence type="predicted"/>
<dbReference type="RefSeq" id="WP_271712140.1">
    <property type="nucleotide sequence ID" value="NZ_AP024169.1"/>
</dbReference>
<dbReference type="PROSITE" id="PS50263">
    <property type="entry name" value="CN_HYDROLASE"/>
    <property type="match status" value="1"/>
</dbReference>
<dbReference type="KEGG" id="ahb:bsdtb5_22830"/>
<sequence length="235" mass="27318">MKIGLVSYEFINNDIAFNISQMEKAMRSVQGKVNLLCFGETFLQGFDALNWNYENDKHVAISVDSEIMQQLCNMTLRYKVDILFGYIEKCEDSLYSTCAVIESGKLIHNYRRISKGWKKYWLTDSHYKEGSDTSEFLYHGHSVMIALCGDIWDYPERFKTNNLLIWPVYVNFTLVEWPQYEIEYAEQAYLAANQTLMINSISENPKCYGGAFNFVDGKIKEKLEHGIENILIVEV</sequence>
<dbReference type="SUPFAM" id="SSF56317">
    <property type="entry name" value="Carbon-nitrogen hydrolase"/>
    <property type="match status" value="1"/>
</dbReference>
<protein>
    <submittedName>
        <fullName evidence="2">Carbon-nitrogen hydrolase</fullName>
    </submittedName>
</protein>
<evidence type="ECO:0000313" key="3">
    <source>
        <dbReference type="Proteomes" id="UP000595897"/>
    </source>
</evidence>
<dbReference type="InterPro" id="IPR036526">
    <property type="entry name" value="C-N_Hydrolase_sf"/>
</dbReference>
<organism evidence="2 3">
    <name type="scientific">Anaeromicropila herbilytica</name>
    <dbReference type="NCBI Taxonomy" id="2785025"/>
    <lineage>
        <taxon>Bacteria</taxon>
        <taxon>Bacillati</taxon>
        <taxon>Bacillota</taxon>
        <taxon>Clostridia</taxon>
        <taxon>Lachnospirales</taxon>
        <taxon>Lachnospiraceae</taxon>
        <taxon>Anaeromicropila</taxon>
    </lineage>
</organism>
<feature type="domain" description="CN hydrolase" evidence="1">
    <location>
        <begin position="1"/>
        <end position="235"/>
    </location>
</feature>
<name>A0A7R7ELK1_9FIRM</name>
<evidence type="ECO:0000313" key="2">
    <source>
        <dbReference type="EMBL" id="BCN30988.1"/>
    </source>
</evidence>
<accession>A0A7R7ELK1</accession>
<dbReference type="GO" id="GO:0016787">
    <property type="term" value="F:hydrolase activity"/>
    <property type="evidence" value="ECO:0007669"/>
    <property type="project" value="UniProtKB-KW"/>
</dbReference>
<dbReference type="EMBL" id="AP024169">
    <property type="protein sequence ID" value="BCN30988.1"/>
    <property type="molecule type" value="Genomic_DNA"/>
</dbReference>